<dbReference type="InterPro" id="IPR003439">
    <property type="entry name" value="ABC_transporter-like_ATP-bd"/>
</dbReference>
<accession>A0ABU1RY83</accession>
<dbReference type="RefSeq" id="WP_310095605.1">
    <property type="nucleotide sequence ID" value="NZ_JAVDTT010000004.1"/>
</dbReference>
<dbReference type="GO" id="GO:0005524">
    <property type="term" value="F:ATP binding"/>
    <property type="evidence" value="ECO:0007669"/>
    <property type="project" value="UniProtKB-KW"/>
</dbReference>
<dbReference type="InterPro" id="IPR015860">
    <property type="entry name" value="ABC_transpr_TagH-like"/>
</dbReference>
<evidence type="ECO:0000256" key="2">
    <source>
        <dbReference type="ARBA" id="ARBA00022448"/>
    </source>
</evidence>
<evidence type="ECO:0000313" key="7">
    <source>
        <dbReference type="Proteomes" id="UP001254759"/>
    </source>
</evidence>
<protein>
    <submittedName>
        <fullName evidence="6">Lipopolysaccharide transport system ATP-binding protein</fullName>
    </submittedName>
</protein>
<dbReference type="PROSITE" id="PS50893">
    <property type="entry name" value="ABC_TRANSPORTER_2"/>
    <property type="match status" value="1"/>
</dbReference>
<keyword evidence="4 6" id="KW-0067">ATP-binding</keyword>
<dbReference type="InterPro" id="IPR050683">
    <property type="entry name" value="Bact_Polysacc_Export_ATP-bd"/>
</dbReference>
<dbReference type="InterPro" id="IPR017871">
    <property type="entry name" value="ABC_transporter-like_CS"/>
</dbReference>
<dbReference type="Gene3D" id="2.70.50.60">
    <property type="entry name" value="abc- transporter (atp binding component) like domain"/>
    <property type="match status" value="1"/>
</dbReference>
<proteinExistence type="inferred from homology"/>
<keyword evidence="7" id="KW-1185">Reference proteome</keyword>
<dbReference type="CDD" id="cd03220">
    <property type="entry name" value="ABC_KpsT_Wzt"/>
    <property type="match status" value="1"/>
</dbReference>
<keyword evidence="2" id="KW-0813">Transport</keyword>
<dbReference type="EMBL" id="JAVDTT010000004">
    <property type="protein sequence ID" value="MDR6842915.1"/>
    <property type="molecule type" value="Genomic_DNA"/>
</dbReference>
<dbReference type="PANTHER" id="PTHR46743">
    <property type="entry name" value="TEICHOIC ACIDS EXPORT ATP-BINDING PROTEIN TAGH"/>
    <property type="match status" value="1"/>
</dbReference>
<dbReference type="InterPro" id="IPR029439">
    <property type="entry name" value="Wzt_C"/>
</dbReference>
<dbReference type="Pfam" id="PF14524">
    <property type="entry name" value="Wzt_C"/>
    <property type="match status" value="1"/>
</dbReference>
<organism evidence="6 7">
    <name type="scientific">Pseudoxanthomonas sacheonensis</name>
    <dbReference type="NCBI Taxonomy" id="443615"/>
    <lineage>
        <taxon>Bacteria</taxon>
        <taxon>Pseudomonadati</taxon>
        <taxon>Pseudomonadota</taxon>
        <taxon>Gammaproteobacteria</taxon>
        <taxon>Lysobacterales</taxon>
        <taxon>Lysobacteraceae</taxon>
        <taxon>Pseudoxanthomonas</taxon>
    </lineage>
</organism>
<reference evidence="6 7" key="1">
    <citation type="submission" date="2023-07" db="EMBL/GenBank/DDBJ databases">
        <title>Sorghum-associated microbial communities from plants grown in Nebraska, USA.</title>
        <authorList>
            <person name="Schachtman D."/>
        </authorList>
    </citation>
    <scope>NUCLEOTIDE SEQUENCE [LARGE SCALE GENOMIC DNA]</scope>
    <source>
        <strain evidence="6 7">BE107</strain>
    </source>
</reference>
<evidence type="ECO:0000256" key="4">
    <source>
        <dbReference type="ARBA" id="ARBA00022840"/>
    </source>
</evidence>
<sequence>MSGTLFVQGVGKSYRRWESEWLRVASWLGMPVKPSEENWVLRNINFAIQPGEAVGVIGQNGAGKSTLLKIITGTVRPNEGHVVRTGRIAAILELGMGFNPDLTGRQNAFHSAGLMGYSQQEIEAAMPEIEAFSEIGEYFDLPVRTYSSGMQVRVAFAVATAFTPDLLIVDEALSVGDSYFQHKSFERMRRFREQGTSIMLVSHSLADVKSLCDRVILIERGEVLKDGPPDAVVDYYNALVAEKENAQHTIEQSRSREGWVTTRSGTFEVTVASLGFHDPKDGKKLGILQVGNEVDLVLEAEVRGEVPRLVLGYMIRDKQGHVVWGTNTWHTNQVVNGLTAGDRVIYTLKFKCTLGPGSYSISPALVSSDTHLDNNYEWTDNMLVFDVVNFDHPVFIGTNWLDAEFSVSRTRAAGELE</sequence>
<dbReference type="InterPro" id="IPR003593">
    <property type="entry name" value="AAA+_ATPase"/>
</dbReference>
<dbReference type="SUPFAM" id="SSF52540">
    <property type="entry name" value="P-loop containing nucleoside triphosphate hydrolases"/>
    <property type="match status" value="1"/>
</dbReference>
<dbReference type="PROSITE" id="PS00211">
    <property type="entry name" value="ABC_TRANSPORTER_1"/>
    <property type="match status" value="1"/>
</dbReference>
<evidence type="ECO:0000256" key="1">
    <source>
        <dbReference type="ARBA" id="ARBA00005417"/>
    </source>
</evidence>
<gene>
    <name evidence="6" type="ORF">J2W94_003220</name>
</gene>
<evidence type="ECO:0000256" key="3">
    <source>
        <dbReference type="ARBA" id="ARBA00022741"/>
    </source>
</evidence>
<comment type="caution">
    <text evidence="6">The sequence shown here is derived from an EMBL/GenBank/DDBJ whole genome shotgun (WGS) entry which is preliminary data.</text>
</comment>
<evidence type="ECO:0000259" key="5">
    <source>
        <dbReference type="PROSITE" id="PS50893"/>
    </source>
</evidence>
<dbReference type="Gene3D" id="3.40.50.300">
    <property type="entry name" value="P-loop containing nucleotide triphosphate hydrolases"/>
    <property type="match status" value="1"/>
</dbReference>
<evidence type="ECO:0000313" key="6">
    <source>
        <dbReference type="EMBL" id="MDR6842915.1"/>
    </source>
</evidence>
<dbReference type="Pfam" id="PF00005">
    <property type="entry name" value="ABC_tran"/>
    <property type="match status" value="1"/>
</dbReference>
<name>A0ABU1RY83_9GAMM</name>
<feature type="domain" description="ABC transporter" evidence="5">
    <location>
        <begin position="22"/>
        <end position="245"/>
    </location>
</feature>
<comment type="similarity">
    <text evidence="1">Belongs to the ABC transporter superfamily.</text>
</comment>
<keyword evidence="3" id="KW-0547">Nucleotide-binding</keyword>
<dbReference type="InterPro" id="IPR027417">
    <property type="entry name" value="P-loop_NTPase"/>
</dbReference>
<dbReference type="CDD" id="cd10147">
    <property type="entry name" value="Wzt_C-like"/>
    <property type="match status" value="1"/>
</dbReference>
<dbReference type="Proteomes" id="UP001254759">
    <property type="component" value="Unassembled WGS sequence"/>
</dbReference>
<dbReference type="PANTHER" id="PTHR46743:SF2">
    <property type="entry name" value="TEICHOIC ACIDS EXPORT ATP-BINDING PROTEIN TAGH"/>
    <property type="match status" value="1"/>
</dbReference>
<dbReference type="SMART" id="SM00382">
    <property type="entry name" value="AAA"/>
    <property type="match status" value="1"/>
</dbReference>